<dbReference type="SUPFAM" id="SSF51556">
    <property type="entry name" value="Metallo-dependent hydrolases"/>
    <property type="match status" value="1"/>
</dbReference>
<dbReference type="GO" id="GO:0016810">
    <property type="term" value="F:hydrolase activity, acting on carbon-nitrogen (but not peptide) bonds"/>
    <property type="evidence" value="ECO:0007669"/>
    <property type="project" value="InterPro"/>
</dbReference>
<keyword evidence="4" id="KW-1185">Reference proteome</keyword>
<dbReference type="AlphaFoldDB" id="A0A3M8KVU7"/>
<dbReference type="Gene3D" id="2.30.40.10">
    <property type="entry name" value="Urease, subunit C, domain 1"/>
    <property type="match status" value="1"/>
</dbReference>
<sequence>MPPAYAPPHPRRTALRRPTRFCDRWSRGRRRARAQASPIERNIVEIPRGEAVRDVEHGRRLVVRGGMHLDDAGRLTETDIVIHGNVIADIGPGCADRYPHAQAIDARGCLILPGLVNAHTHSYSQLCRHDGAGLPLEPWMMYAWAATAGRTREEVKLTAQLQAIEALRTGTTSLLDHLGGAVQHQEAALEAYEEIGIRARVAPMISDVPLPQTIGVADEDWPAAARHRDPVFAQPAGDDLIDATLDLHRSWHSPSGRTGVMFGPSSPQRCTPAMMARIAAISRESGIRVHTHLQETRVQASLPAPRGASGWLEVMDQHGLLTPLLSTAHNVWLTRSDLDVLAERGVTLVHNPQSNLQLGSGIAELAAWRGAGVDVALGTDGANCGGSLDMVNAMRFALLLHRPGRRDPARWETPASVLHLATRGGAGLLGLAAGRIAVGALADLSVFSLEQPVYASGEDPLATLILSSWDHSARTVIVDGDLVVADGRLTRIDEAQVIGQAAEARRELLARNAPLADYARAQEQFLIEVAARAESPRPLMPID</sequence>
<dbReference type="InterPro" id="IPR011059">
    <property type="entry name" value="Metal-dep_hydrolase_composite"/>
</dbReference>
<dbReference type="Proteomes" id="UP000279859">
    <property type="component" value="Unassembled WGS sequence"/>
</dbReference>
<protein>
    <recommendedName>
        <fullName evidence="2">Amidohydrolase-related domain-containing protein</fullName>
    </recommendedName>
</protein>
<dbReference type="EMBL" id="RDSR01000024">
    <property type="protein sequence ID" value="RNE57185.1"/>
    <property type="molecule type" value="Genomic_DNA"/>
</dbReference>
<feature type="domain" description="Amidohydrolase-related" evidence="2">
    <location>
        <begin position="111"/>
        <end position="483"/>
    </location>
</feature>
<proteinExistence type="predicted"/>
<reference evidence="3 4" key="1">
    <citation type="submission" date="2018-11" db="EMBL/GenBank/DDBJ databases">
        <title>Cryobacterium sp. nov., isolated from rhizosphere soil of lettuce.</title>
        <authorList>
            <person name="Wang Y."/>
        </authorList>
    </citation>
    <scope>NUCLEOTIDE SEQUENCE [LARGE SCALE GENOMIC DNA]</scope>
    <source>
        <strain evidence="3 4">NEAU-85</strain>
    </source>
</reference>
<dbReference type="PANTHER" id="PTHR43794:SF11">
    <property type="entry name" value="AMIDOHYDROLASE-RELATED DOMAIN-CONTAINING PROTEIN"/>
    <property type="match status" value="1"/>
</dbReference>
<evidence type="ECO:0000313" key="3">
    <source>
        <dbReference type="EMBL" id="RNE57185.1"/>
    </source>
</evidence>
<dbReference type="InterPro" id="IPR050287">
    <property type="entry name" value="MTA/SAH_deaminase"/>
</dbReference>
<dbReference type="InterPro" id="IPR032466">
    <property type="entry name" value="Metal_Hydrolase"/>
</dbReference>
<dbReference type="InterPro" id="IPR006680">
    <property type="entry name" value="Amidohydro-rel"/>
</dbReference>
<evidence type="ECO:0000313" key="4">
    <source>
        <dbReference type="Proteomes" id="UP000279859"/>
    </source>
</evidence>
<dbReference type="Pfam" id="PF01979">
    <property type="entry name" value="Amidohydro_1"/>
    <property type="match status" value="1"/>
</dbReference>
<dbReference type="PANTHER" id="PTHR43794">
    <property type="entry name" value="AMINOHYDROLASE SSNA-RELATED"/>
    <property type="match status" value="1"/>
</dbReference>
<name>A0A3M8KVU7_9MICO</name>
<comment type="caution">
    <text evidence="3">The sequence shown here is derived from an EMBL/GenBank/DDBJ whole genome shotgun (WGS) entry which is preliminary data.</text>
</comment>
<organism evidence="3 4">
    <name type="scientific">Cryobacterium tepidiphilum</name>
    <dbReference type="NCBI Taxonomy" id="2486026"/>
    <lineage>
        <taxon>Bacteria</taxon>
        <taxon>Bacillati</taxon>
        <taxon>Actinomycetota</taxon>
        <taxon>Actinomycetes</taxon>
        <taxon>Micrococcales</taxon>
        <taxon>Microbacteriaceae</taxon>
        <taxon>Cryobacterium</taxon>
    </lineage>
</organism>
<evidence type="ECO:0000259" key="2">
    <source>
        <dbReference type="Pfam" id="PF01979"/>
    </source>
</evidence>
<accession>A0A3M8KVU7</accession>
<dbReference type="SUPFAM" id="SSF51338">
    <property type="entry name" value="Composite domain of metallo-dependent hydrolases"/>
    <property type="match status" value="1"/>
</dbReference>
<gene>
    <name evidence="3" type="ORF">EEJ31_12235</name>
</gene>
<evidence type="ECO:0000256" key="1">
    <source>
        <dbReference type="ARBA" id="ARBA00022801"/>
    </source>
</evidence>
<keyword evidence="1" id="KW-0378">Hydrolase</keyword>
<dbReference type="Gene3D" id="3.20.20.140">
    <property type="entry name" value="Metal-dependent hydrolases"/>
    <property type="match status" value="1"/>
</dbReference>